<dbReference type="Proteomes" id="UP001501337">
    <property type="component" value="Unassembled WGS sequence"/>
</dbReference>
<evidence type="ECO:0000259" key="7">
    <source>
        <dbReference type="PROSITE" id="PS50156"/>
    </source>
</evidence>
<keyword evidence="5 6" id="KW-0472">Membrane</keyword>
<feature type="transmembrane region" description="Helical" evidence="6">
    <location>
        <begin position="741"/>
        <end position="764"/>
    </location>
</feature>
<feature type="transmembrane region" description="Helical" evidence="6">
    <location>
        <begin position="613"/>
        <end position="632"/>
    </location>
</feature>
<feature type="transmembrane region" description="Helical" evidence="6">
    <location>
        <begin position="361"/>
        <end position="390"/>
    </location>
</feature>
<feature type="transmembrane region" description="Helical" evidence="6">
    <location>
        <begin position="639"/>
        <end position="659"/>
    </location>
</feature>
<feature type="transmembrane region" description="Helical" evidence="6">
    <location>
        <begin position="706"/>
        <end position="729"/>
    </location>
</feature>
<evidence type="ECO:0000256" key="3">
    <source>
        <dbReference type="ARBA" id="ARBA00022692"/>
    </source>
</evidence>
<dbReference type="PROSITE" id="PS50156">
    <property type="entry name" value="SSD"/>
    <property type="match status" value="1"/>
</dbReference>
<comment type="subcellular location">
    <subcellularLocation>
        <location evidence="1">Cell membrane</location>
        <topology evidence="1">Multi-pass membrane protein</topology>
    </subcellularLocation>
</comment>
<keyword evidence="9" id="KW-1185">Reference proteome</keyword>
<proteinExistence type="predicted"/>
<evidence type="ECO:0000256" key="6">
    <source>
        <dbReference type="SAM" id="Phobius"/>
    </source>
</evidence>
<dbReference type="EMBL" id="BAABBO010000009">
    <property type="protein sequence ID" value="GAA3963900.1"/>
    <property type="molecule type" value="Genomic_DNA"/>
</dbReference>
<evidence type="ECO:0000256" key="1">
    <source>
        <dbReference type="ARBA" id="ARBA00004651"/>
    </source>
</evidence>
<keyword evidence="3 6" id="KW-0812">Transmembrane</keyword>
<comment type="caution">
    <text evidence="8">The sequence shown here is derived from an EMBL/GenBank/DDBJ whole genome shotgun (WGS) entry which is preliminary data.</text>
</comment>
<feature type="transmembrane region" description="Helical" evidence="6">
    <location>
        <begin position="411"/>
        <end position="428"/>
    </location>
</feature>
<dbReference type="SUPFAM" id="SSF82866">
    <property type="entry name" value="Multidrug efflux transporter AcrB transmembrane domain"/>
    <property type="match status" value="2"/>
</dbReference>
<dbReference type="Gene3D" id="1.20.1640.10">
    <property type="entry name" value="Multidrug efflux transporter AcrB transmembrane domain"/>
    <property type="match status" value="2"/>
</dbReference>
<dbReference type="InterPro" id="IPR004869">
    <property type="entry name" value="MMPL_dom"/>
</dbReference>
<dbReference type="InterPro" id="IPR000731">
    <property type="entry name" value="SSD"/>
</dbReference>
<feature type="transmembrane region" description="Helical" evidence="6">
    <location>
        <begin position="330"/>
        <end position="349"/>
    </location>
</feature>
<organism evidence="8 9">
    <name type="scientific">Allohahella marinimesophila</name>
    <dbReference type="NCBI Taxonomy" id="1054972"/>
    <lineage>
        <taxon>Bacteria</taxon>
        <taxon>Pseudomonadati</taxon>
        <taxon>Pseudomonadota</taxon>
        <taxon>Gammaproteobacteria</taxon>
        <taxon>Oceanospirillales</taxon>
        <taxon>Hahellaceae</taxon>
        <taxon>Allohahella</taxon>
    </lineage>
</organism>
<gene>
    <name evidence="8" type="ORF">GCM10022278_22160</name>
</gene>
<protein>
    <submittedName>
        <fullName evidence="8">MMPL family transporter</fullName>
    </submittedName>
</protein>
<dbReference type="Pfam" id="PF03176">
    <property type="entry name" value="MMPL"/>
    <property type="match status" value="2"/>
</dbReference>
<feature type="transmembrane region" description="Helical" evidence="6">
    <location>
        <begin position="665"/>
        <end position="686"/>
    </location>
</feature>
<evidence type="ECO:0000256" key="4">
    <source>
        <dbReference type="ARBA" id="ARBA00022989"/>
    </source>
</evidence>
<feature type="transmembrane region" description="Helical" evidence="6">
    <location>
        <begin position="258"/>
        <end position="279"/>
    </location>
</feature>
<reference evidence="9" key="1">
    <citation type="journal article" date="2019" name="Int. J. Syst. Evol. Microbiol.">
        <title>The Global Catalogue of Microorganisms (GCM) 10K type strain sequencing project: providing services to taxonomists for standard genome sequencing and annotation.</title>
        <authorList>
            <consortium name="The Broad Institute Genomics Platform"/>
            <consortium name="The Broad Institute Genome Sequencing Center for Infectious Disease"/>
            <person name="Wu L."/>
            <person name="Ma J."/>
        </authorList>
    </citation>
    <scope>NUCLEOTIDE SEQUENCE [LARGE SCALE GENOMIC DNA]</scope>
    <source>
        <strain evidence="9">JCM 17555</strain>
    </source>
</reference>
<evidence type="ECO:0000313" key="8">
    <source>
        <dbReference type="EMBL" id="GAA3963900.1"/>
    </source>
</evidence>
<dbReference type="PANTHER" id="PTHR33406:SF12">
    <property type="entry name" value="BLR2997 PROTEIN"/>
    <property type="match status" value="1"/>
</dbReference>
<feature type="transmembrane region" description="Helical" evidence="6">
    <location>
        <begin position="233"/>
        <end position="251"/>
    </location>
</feature>
<dbReference type="RefSeq" id="WP_344806264.1">
    <property type="nucleotide sequence ID" value="NZ_BAABBO010000009.1"/>
</dbReference>
<keyword evidence="2" id="KW-1003">Cell membrane</keyword>
<sequence>MNHDHSFNSTARVLTEKRWALAIASFLVILLAALGLPKLQFESSYKIFFSPDNPQLIAQEMLERTYTKDDSVMFVFELPDAEVFTAGTLSMIRDFTDEAWQMPYSLRVDSLTNYQYSRGEADDLIVEDFITEEVLEPGENREAALASKQALALAEPQLVHNLVSDKAHTTAVLVTLQLPDLQIEADDATAEVVAHARELAVKYEAAYDGLKVHMIGQTIVNATFVEMSSYDSMVLIPIMLLVIIGFLVLLLKSVMGTLATLVVIISSVVFTQGVTGWIGYSLNQVNVASPIIILTLAVCDCVHILNTYFHQLAEGDRKLAAMKESLRVNLKPVILTSVTTAVGFASMNFSDSPPFRELGNIAAIGVMAACILSLTLFPALMVMLPVGKAARTEGRFKLSRFVPNLLRFENLYFYGSLAVAAILIAFLFKNELNDDTIAYFHEEVPFRQAADFTQANLTGFDTISYSLDSGSESGVSDPAFQAKVDAFADWYLAQPEVVHVSVYTDIIKRLNKNLHADDEAYYRLPESKELASQYLLLYEMSLPYGLDLNNQINVDKSALKMTVRIKDQKAQELINIEERAQAWLSENAPELQTPGASISIMFAHIGQRNINSMLIGSLMALVLVTLTLMLALKSIKYGLISLLPNAFPAAIAFGIWGIFVGEVNLAVAVIFAITLGIVVDDTVHFITKYLRGIREHLMNAEQAVGYAFDIVGKALIITTVVLAAGFFVLSQSSFAVNSSMGLMVAMTIIIALIWDFIFLPILLVKLDRSQRTPVAEQERPESLGVNRATV</sequence>
<dbReference type="PANTHER" id="PTHR33406">
    <property type="entry name" value="MEMBRANE PROTEIN MJ1562-RELATED"/>
    <property type="match status" value="1"/>
</dbReference>
<evidence type="ECO:0000256" key="5">
    <source>
        <dbReference type="ARBA" id="ARBA00023136"/>
    </source>
</evidence>
<feature type="domain" description="SSD" evidence="7">
    <location>
        <begin position="258"/>
        <end position="383"/>
    </location>
</feature>
<name>A0ABP7PDH3_9GAMM</name>
<evidence type="ECO:0000313" key="9">
    <source>
        <dbReference type="Proteomes" id="UP001501337"/>
    </source>
</evidence>
<feature type="transmembrane region" description="Helical" evidence="6">
    <location>
        <begin position="291"/>
        <end position="309"/>
    </location>
</feature>
<dbReference type="InterPro" id="IPR050545">
    <property type="entry name" value="Mycobact_MmpL"/>
</dbReference>
<evidence type="ECO:0000256" key="2">
    <source>
        <dbReference type="ARBA" id="ARBA00022475"/>
    </source>
</evidence>
<accession>A0ABP7PDH3</accession>
<keyword evidence="4 6" id="KW-1133">Transmembrane helix</keyword>